<feature type="compositionally biased region" description="Polar residues" evidence="1">
    <location>
        <begin position="47"/>
        <end position="81"/>
    </location>
</feature>
<sequence length="303" mass="32105">MYSSNFRPNDAASNTGASSGNYSGPPPSHHTTDNSPTNVPVFYCQTPLESSSATSPRSNISNRTTPPLSGPVNSQPPTNSLDIPPQPPHLHSATLPTPPSGGGGIMTRSRAQRNKQPVAPGNNGKERIGLSNGSSTPLVPTDTMPRKRGRPVGSTKKRTDPSSQNTAPQVVGSTYPKSSAKEPIVTPQTGKKRRTSTWKNPSTGRAPGEYVVSPSMTTNRTAVAPLTGHLNGNTLNIRTAPGTSSTSTATMGQFDLQSKVTHRKPMKPAESAARSHTNKDGYYNVTPGQDFTDRFKIIQLLGQ</sequence>
<organism evidence="2 3">
    <name type="scientific">Dispira parvispora</name>
    <dbReference type="NCBI Taxonomy" id="1520584"/>
    <lineage>
        <taxon>Eukaryota</taxon>
        <taxon>Fungi</taxon>
        <taxon>Fungi incertae sedis</taxon>
        <taxon>Zoopagomycota</taxon>
        <taxon>Kickxellomycotina</taxon>
        <taxon>Dimargaritomycetes</taxon>
        <taxon>Dimargaritales</taxon>
        <taxon>Dimargaritaceae</taxon>
        <taxon>Dispira</taxon>
    </lineage>
</organism>
<dbReference type="AlphaFoldDB" id="A0A9W8E0L6"/>
<dbReference type="EMBL" id="JANBPY010002715">
    <property type="protein sequence ID" value="KAJ1953957.1"/>
    <property type="molecule type" value="Genomic_DNA"/>
</dbReference>
<feature type="compositionally biased region" description="Polar residues" evidence="1">
    <location>
        <begin position="161"/>
        <end position="177"/>
    </location>
</feature>
<keyword evidence="3" id="KW-1185">Reference proteome</keyword>
<comment type="caution">
    <text evidence="2">The sequence shown here is derived from an EMBL/GenBank/DDBJ whole genome shotgun (WGS) entry which is preliminary data.</text>
</comment>
<evidence type="ECO:0000256" key="1">
    <source>
        <dbReference type="SAM" id="MobiDB-lite"/>
    </source>
</evidence>
<evidence type="ECO:0000313" key="3">
    <source>
        <dbReference type="Proteomes" id="UP001150925"/>
    </source>
</evidence>
<evidence type="ECO:0000313" key="2">
    <source>
        <dbReference type="EMBL" id="KAJ1953957.1"/>
    </source>
</evidence>
<name>A0A9W8E0L6_9FUNG</name>
<proteinExistence type="predicted"/>
<dbReference type="Proteomes" id="UP001150925">
    <property type="component" value="Unassembled WGS sequence"/>
</dbReference>
<reference evidence="2" key="1">
    <citation type="submission" date="2022-07" db="EMBL/GenBank/DDBJ databases">
        <title>Phylogenomic reconstructions and comparative analyses of Kickxellomycotina fungi.</title>
        <authorList>
            <person name="Reynolds N.K."/>
            <person name="Stajich J.E."/>
            <person name="Barry K."/>
            <person name="Grigoriev I.V."/>
            <person name="Crous P."/>
            <person name="Smith M.E."/>
        </authorList>
    </citation>
    <scope>NUCLEOTIDE SEQUENCE</scope>
    <source>
        <strain evidence="2">RSA 1196</strain>
    </source>
</reference>
<gene>
    <name evidence="2" type="ORF">IWQ62_005872</name>
</gene>
<feature type="compositionally biased region" description="Polar residues" evidence="1">
    <location>
        <begin position="1"/>
        <end position="22"/>
    </location>
</feature>
<feature type="non-terminal residue" evidence="2">
    <location>
        <position position="303"/>
    </location>
</feature>
<feature type="region of interest" description="Disordered" evidence="1">
    <location>
        <begin position="1"/>
        <end position="208"/>
    </location>
</feature>
<accession>A0A9W8E0L6</accession>
<protein>
    <submittedName>
        <fullName evidence="2">Uncharacterized protein</fullName>
    </submittedName>
</protein>